<dbReference type="GeneID" id="77804323"/>
<dbReference type="RefSeq" id="XP_053027404.1">
    <property type="nucleotide sequence ID" value="XM_053163428.1"/>
</dbReference>
<name>A0ABY7D2K8_9BASI</name>
<dbReference type="EMBL" id="CP110435">
    <property type="protein sequence ID" value="WAQ91849.1"/>
    <property type="molecule type" value="Genomic_DNA"/>
</dbReference>
<evidence type="ECO:0000256" key="1">
    <source>
        <dbReference type="PROSITE-ProRule" id="PRU00325"/>
    </source>
</evidence>
<feature type="region of interest" description="Disordered" evidence="2">
    <location>
        <begin position="264"/>
        <end position="309"/>
    </location>
</feature>
<dbReference type="InterPro" id="IPR007527">
    <property type="entry name" value="Znf_SWIM"/>
</dbReference>
<feature type="domain" description="SWIM-type" evidence="3">
    <location>
        <begin position="146"/>
        <end position="184"/>
    </location>
</feature>
<protein>
    <recommendedName>
        <fullName evidence="3">SWIM-type domain-containing protein</fullName>
    </recommendedName>
</protein>
<evidence type="ECO:0000256" key="2">
    <source>
        <dbReference type="SAM" id="MobiDB-lite"/>
    </source>
</evidence>
<keyword evidence="5" id="KW-1185">Reference proteome</keyword>
<evidence type="ECO:0000313" key="4">
    <source>
        <dbReference type="EMBL" id="WAQ91849.1"/>
    </source>
</evidence>
<dbReference type="Proteomes" id="UP001164743">
    <property type="component" value="Chromosome 15A"/>
</dbReference>
<dbReference type="Pfam" id="PF04434">
    <property type="entry name" value="SWIM"/>
    <property type="match status" value="1"/>
</dbReference>
<keyword evidence="1" id="KW-0863">Zinc-finger</keyword>
<proteinExistence type="predicted"/>
<accession>A0ABY7D2K8</accession>
<keyword evidence="1" id="KW-0479">Metal-binding</keyword>
<feature type="compositionally biased region" description="Low complexity" evidence="2">
    <location>
        <begin position="291"/>
        <end position="303"/>
    </location>
</feature>
<keyword evidence="1" id="KW-0862">Zinc</keyword>
<evidence type="ECO:0000259" key="3">
    <source>
        <dbReference type="PROSITE" id="PS50966"/>
    </source>
</evidence>
<evidence type="ECO:0000313" key="5">
    <source>
        <dbReference type="Proteomes" id="UP001164743"/>
    </source>
</evidence>
<dbReference type="PROSITE" id="PS50966">
    <property type="entry name" value="ZF_SWIM"/>
    <property type="match status" value="1"/>
</dbReference>
<gene>
    <name evidence="4" type="ORF">PtA15_15A241</name>
</gene>
<sequence>MPTLRSTTQPYFPLVKDMYEVVPLPWTQEVPSPADQSTHPNSLRLVRKASGAMPVFPHHCHHFTIPGNTRAIADIFVKAMQATVYWAVHKTKTNSPVPRLANAPNRGGRPQQHHFKLEFKCPQKGTHIFVSNSFTSPLAVAYWVDYEVPSKRHAKPRILRCTCPHFQQHNSACKHMFCIAKQYKYLVVEAGCVPEAPPMDIEALLNNLYEDGALNKLDPAPAFVPVGLGSPNPSNQPLRLLSLCPADLLYNGDLEIKVILSNGSGSAPVKRPASRQQYDLQGALTEDPKSSELGPESPEEGQQGNAGTN</sequence>
<organism evidence="4 5">
    <name type="scientific">Puccinia triticina</name>
    <dbReference type="NCBI Taxonomy" id="208348"/>
    <lineage>
        <taxon>Eukaryota</taxon>
        <taxon>Fungi</taxon>
        <taxon>Dikarya</taxon>
        <taxon>Basidiomycota</taxon>
        <taxon>Pucciniomycotina</taxon>
        <taxon>Pucciniomycetes</taxon>
        <taxon>Pucciniales</taxon>
        <taxon>Pucciniaceae</taxon>
        <taxon>Puccinia</taxon>
    </lineage>
</organism>
<reference evidence="4" key="1">
    <citation type="submission" date="2022-10" db="EMBL/GenBank/DDBJ databases">
        <title>Puccinia triticina Genome sequencing and assembly.</title>
        <authorList>
            <person name="Li C."/>
        </authorList>
    </citation>
    <scope>NUCLEOTIDE SEQUENCE</scope>
    <source>
        <strain evidence="4">Pt15</strain>
    </source>
</reference>